<dbReference type="Proteomes" id="UP000240739">
    <property type="component" value="Unassembled WGS sequence"/>
</dbReference>
<reference evidence="2 3" key="1">
    <citation type="submission" date="2018-03" db="EMBL/GenBank/DDBJ databases">
        <title>Aquarubrobacter algicola gen. nov., sp. nov., a novel actinobacterium isolated from shallow eutrophic lake during the end of cyanobacterial harmful algal blooms.</title>
        <authorList>
            <person name="Chun S.J."/>
        </authorList>
    </citation>
    <scope>NUCLEOTIDE SEQUENCE [LARGE SCALE GENOMIC DNA]</scope>
    <source>
        <strain evidence="2 3">Seoho-28</strain>
    </source>
</reference>
<comment type="caution">
    <text evidence="2">The sequence shown here is derived from an EMBL/GenBank/DDBJ whole genome shotgun (WGS) entry which is preliminary data.</text>
</comment>
<dbReference type="AlphaFoldDB" id="A0A2T4UDN7"/>
<keyword evidence="3" id="KW-1185">Reference proteome</keyword>
<gene>
    <name evidence="2" type="ORF">C7Y72_18455</name>
</gene>
<evidence type="ECO:0000256" key="1">
    <source>
        <dbReference type="SAM" id="MobiDB-lite"/>
    </source>
</evidence>
<feature type="region of interest" description="Disordered" evidence="1">
    <location>
        <begin position="69"/>
        <end position="98"/>
    </location>
</feature>
<name>A0A2T4UDN7_9ACTN</name>
<evidence type="ECO:0000313" key="3">
    <source>
        <dbReference type="Proteomes" id="UP000240739"/>
    </source>
</evidence>
<evidence type="ECO:0008006" key="4">
    <source>
        <dbReference type="Google" id="ProtNLM"/>
    </source>
</evidence>
<dbReference type="PROSITE" id="PS51257">
    <property type="entry name" value="PROKAR_LIPOPROTEIN"/>
    <property type="match status" value="1"/>
</dbReference>
<protein>
    <recommendedName>
        <fullName evidence="4">Lipoprotein</fullName>
    </recommendedName>
</protein>
<feature type="compositionally biased region" description="Polar residues" evidence="1">
    <location>
        <begin position="69"/>
        <end position="90"/>
    </location>
</feature>
<accession>A0A2T4UDN7</accession>
<dbReference type="EMBL" id="PYYB01000003">
    <property type="protein sequence ID" value="PTL55618.1"/>
    <property type="molecule type" value="Genomic_DNA"/>
</dbReference>
<proteinExistence type="predicted"/>
<evidence type="ECO:0000313" key="2">
    <source>
        <dbReference type="EMBL" id="PTL55618.1"/>
    </source>
</evidence>
<sequence>MRRTATALAATVLLTAAGCGDDEDYANEERPPAPIVVTAAITPSGVAVSPEKFGAGPINLIVTNQTETSQQVTLETRDTSSGPGITQRTGPINPRDTATLKADVPSGSYRVSVGAGSIDAATLEVGAERPSAQNELLQP</sequence>
<organism evidence="2 3">
    <name type="scientific">Paraconexibacter algicola</name>
    <dbReference type="NCBI Taxonomy" id="2133960"/>
    <lineage>
        <taxon>Bacteria</taxon>
        <taxon>Bacillati</taxon>
        <taxon>Actinomycetota</taxon>
        <taxon>Thermoleophilia</taxon>
        <taxon>Solirubrobacterales</taxon>
        <taxon>Paraconexibacteraceae</taxon>
        <taxon>Paraconexibacter</taxon>
    </lineage>
</organism>